<organism evidence="2 3">
    <name type="scientific">Shimia litoralis</name>
    <dbReference type="NCBI Taxonomy" id="420403"/>
    <lineage>
        <taxon>Bacteria</taxon>
        <taxon>Pseudomonadati</taxon>
        <taxon>Pseudomonadota</taxon>
        <taxon>Alphaproteobacteria</taxon>
        <taxon>Rhodobacterales</taxon>
        <taxon>Roseobacteraceae</taxon>
    </lineage>
</organism>
<protein>
    <submittedName>
        <fullName evidence="2">Uncharacterized protein</fullName>
    </submittedName>
</protein>
<feature type="transmembrane region" description="Helical" evidence="1">
    <location>
        <begin position="166"/>
        <end position="186"/>
    </location>
</feature>
<dbReference type="OrthoDB" id="7846319at2"/>
<evidence type="ECO:0000256" key="1">
    <source>
        <dbReference type="SAM" id="Phobius"/>
    </source>
</evidence>
<dbReference type="Proteomes" id="UP000306575">
    <property type="component" value="Unassembled WGS sequence"/>
</dbReference>
<gene>
    <name evidence="2" type="ORF">FAP39_01295</name>
</gene>
<keyword evidence="1" id="KW-0472">Membrane</keyword>
<sequence length="233" mass="24979">MYTLALATLRRNIAFFVVVLAVVVMIEMMMHAVGIVALVFSGLTMLYTHRMIQLNEVYTWSDPLSTKGADGSKIPIAGYILRFVGIFMILMMLMTGAFMTLSVLGFASNDPSTSDVAQTILGALIFMPAFACVLGLFGSVLPACAERSDTSLRAAFSRGKATFAQFVPRFMAGPCVVMIVGFVVMGQLEQVVHSETGLIVQGILFAVATCFSLATALLTATALSLSFLTSRTL</sequence>
<feature type="transmembrane region" description="Helical" evidence="1">
    <location>
        <begin position="12"/>
        <end position="40"/>
    </location>
</feature>
<evidence type="ECO:0000313" key="2">
    <source>
        <dbReference type="EMBL" id="TKZ22537.1"/>
    </source>
</evidence>
<accession>A0A4U7N9V5</accession>
<name>A0A4U7N9V5_9RHOB</name>
<evidence type="ECO:0000313" key="3">
    <source>
        <dbReference type="Proteomes" id="UP000306575"/>
    </source>
</evidence>
<comment type="caution">
    <text evidence="2">The sequence shown here is derived from an EMBL/GenBank/DDBJ whole genome shotgun (WGS) entry which is preliminary data.</text>
</comment>
<dbReference type="AlphaFoldDB" id="A0A4U7N9V5"/>
<dbReference type="RefSeq" id="WP_138014554.1">
    <property type="nucleotide sequence ID" value="NZ_SULI01000001.1"/>
</dbReference>
<proteinExistence type="predicted"/>
<feature type="transmembrane region" description="Helical" evidence="1">
    <location>
        <begin position="198"/>
        <end position="228"/>
    </location>
</feature>
<keyword evidence="1" id="KW-0812">Transmembrane</keyword>
<reference evidence="2 3" key="1">
    <citation type="submission" date="2019-04" db="EMBL/GenBank/DDBJ databases">
        <title>Genome sequence of Pelagicola litoralis CL-ES2.</title>
        <authorList>
            <person name="Cao J."/>
        </authorList>
    </citation>
    <scope>NUCLEOTIDE SEQUENCE [LARGE SCALE GENOMIC DNA]</scope>
    <source>
        <strain evidence="2 3">CL-ES2</strain>
    </source>
</reference>
<dbReference type="EMBL" id="SULI01000001">
    <property type="protein sequence ID" value="TKZ22537.1"/>
    <property type="molecule type" value="Genomic_DNA"/>
</dbReference>
<feature type="transmembrane region" description="Helical" evidence="1">
    <location>
        <begin position="119"/>
        <end position="145"/>
    </location>
</feature>
<keyword evidence="3" id="KW-1185">Reference proteome</keyword>
<feature type="transmembrane region" description="Helical" evidence="1">
    <location>
        <begin position="83"/>
        <end position="107"/>
    </location>
</feature>
<keyword evidence="1" id="KW-1133">Transmembrane helix</keyword>